<evidence type="ECO:0000313" key="1">
    <source>
        <dbReference type="EMBL" id="KIK08991.1"/>
    </source>
</evidence>
<reference evidence="1 2" key="1">
    <citation type="submission" date="2014-04" db="EMBL/GenBank/DDBJ databases">
        <authorList>
            <consortium name="DOE Joint Genome Institute"/>
            <person name="Kuo A."/>
            <person name="Kohler A."/>
            <person name="Nagy L.G."/>
            <person name="Floudas D."/>
            <person name="Copeland A."/>
            <person name="Barry K.W."/>
            <person name="Cichocki N."/>
            <person name="Veneault-Fourrey C."/>
            <person name="LaButti K."/>
            <person name="Lindquist E.A."/>
            <person name="Lipzen A."/>
            <person name="Lundell T."/>
            <person name="Morin E."/>
            <person name="Murat C."/>
            <person name="Sun H."/>
            <person name="Tunlid A."/>
            <person name="Henrissat B."/>
            <person name="Grigoriev I.V."/>
            <person name="Hibbett D.S."/>
            <person name="Martin F."/>
            <person name="Nordberg H.P."/>
            <person name="Cantor M.N."/>
            <person name="Hua S.X."/>
        </authorList>
    </citation>
    <scope>NUCLEOTIDE SEQUENCE [LARGE SCALE GENOMIC DNA]</scope>
    <source>
        <strain evidence="1 2">LaAM-08-1</strain>
    </source>
</reference>
<dbReference type="Proteomes" id="UP000054477">
    <property type="component" value="Unassembled WGS sequence"/>
</dbReference>
<dbReference type="EMBL" id="KN838540">
    <property type="protein sequence ID" value="KIK08991.1"/>
    <property type="molecule type" value="Genomic_DNA"/>
</dbReference>
<keyword evidence="2" id="KW-1185">Reference proteome</keyword>
<evidence type="ECO:0000313" key="2">
    <source>
        <dbReference type="Proteomes" id="UP000054477"/>
    </source>
</evidence>
<dbReference type="HOGENOM" id="CLU_2812798_0_0_1"/>
<gene>
    <name evidence="1" type="ORF">K443DRAFT_672037</name>
</gene>
<name>A0A0C9XVE7_9AGAR</name>
<protein>
    <submittedName>
        <fullName evidence="1">Uncharacterized protein</fullName>
    </submittedName>
</protein>
<sequence length="67" mass="7581">MRKTCTESYRLQLISLDVALCCQRLPSLADPRWHTYDAGHFTPSPPRTCIYHTGQITVQLIPFGACT</sequence>
<dbReference type="AlphaFoldDB" id="A0A0C9XVE7"/>
<proteinExistence type="predicted"/>
<accession>A0A0C9XVE7</accession>
<organism evidence="1 2">
    <name type="scientific">Laccaria amethystina LaAM-08-1</name>
    <dbReference type="NCBI Taxonomy" id="1095629"/>
    <lineage>
        <taxon>Eukaryota</taxon>
        <taxon>Fungi</taxon>
        <taxon>Dikarya</taxon>
        <taxon>Basidiomycota</taxon>
        <taxon>Agaricomycotina</taxon>
        <taxon>Agaricomycetes</taxon>
        <taxon>Agaricomycetidae</taxon>
        <taxon>Agaricales</taxon>
        <taxon>Agaricineae</taxon>
        <taxon>Hydnangiaceae</taxon>
        <taxon>Laccaria</taxon>
    </lineage>
</organism>
<reference evidence="2" key="2">
    <citation type="submission" date="2015-01" db="EMBL/GenBank/DDBJ databases">
        <title>Evolutionary Origins and Diversification of the Mycorrhizal Mutualists.</title>
        <authorList>
            <consortium name="DOE Joint Genome Institute"/>
            <consortium name="Mycorrhizal Genomics Consortium"/>
            <person name="Kohler A."/>
            <person name="Kuo A."/>
            <person name="Nagy L.G."/>
            <person name="Floudas D."/>
            <person name="Copeland A."/>
            <person name="Barry K.W."/>
            <person name="Cichocki N."/>
            <person name="Veneault-Fourrey C."/>
            <person name="LaButti K."/>
            <person name="Lindquist E.A."/>
            <person name="Lipzen A."/>
            <person name="Lundell T."/>
            <person name="Morin E."/>
            <person name="Murat C."/>
            <person name="Riley R."/>
            <person name="Ohm R."/>
            <person name="Sun H."/>
            <person name="Tunlid A."/>
            <person name="Henrissat B."/>
            <person name="Grigoriev I.V."/>
            <person name="Hibbett D.S."/>
            <person name="Martin F."/>
        </authorList>
    </citation>
    <scope>NUCLEOTIDE SEQUENCE [LARGE SCALE GENOMIC DNA]</scope>
    <source>
        <strain evidence="2">LaAM-08-1</strain>
    </source>
</reference>